<accession>A0A2R4WI57</accession>
<dbReference type="KEGG" id="mee:DA075_10080"/>
<reference evidence="1 2" key="1">
    <citation type="submission" date="2018-04" db="EMBL/GenBank/DDBJ databases">
        <title>Methylobacterium sp. PR1016A genome.</title>
        <authorList>
            <person name="Park W."/>
        </authorList>
    </citation>
    <scope>NUCLEOTIDE SEQUENCE [LARGE SCALE GENOMIC DNA]</scope>
    <source>
        <strain evidence="1 2">PR1016A</strain>
    </source>
</reference>
<keyword evidence="2" id="KW-1185">Reference proteome</keyword>
<dbReference type="Proteomes" id="UP000244755">
    <property type="component" value="Chromosome 1"/>
</dbReference>
<evidence type="ECO:0000313" key="2">
    <source>
        <dbReference type="Proteomes" id="UP000244755"/>
    </source>
</evidence>
<evidence type="ECO:0000313" key="1">
    <source>
        <dbReference type="EMBL" id="AWB21220.1"/>
    </source>
</evidence>
<gene>
    <name evidence="1" type="ORF">DA075_10080</name>
</gene>
<dbReference type="AlphaFoldDB" id="A0A2R4WI57"/>
<proteinExistence type="predicted"/>
<sequence length="69" mass="8034">MSPNVYGIAASVLRGIAEGLMLPVHPLLRWSRWCEDRAWRAAAKAPPEWLRRFWARDRPGHRQEGRDRG</sequence>
<dbReference type="RefSeq" id="WP_099953096.1">
    <property type="nucleotide sequence ID" value="NZ_CP028843.1"/>
</dbReference>
<protein>
    <submittedName>
        <fullName evidence="1">Uncharacterized protein</fullName>
    </submittedName>
</protein>
<name>A0A2R4WI57_9HYPH</name>
<dbReference type="EMBL" id="CP028843">
    <property type="protein sequence ID" value="AWB21220.1"/>
    <property type="molecule type" value="Genomic_DNA"/>
</dbReference>
<organism evidence="1 2">
    <name type="scientific">Methylobacterium currus</name>
    <dbReference type="NCBI Taxonomy" id="2051553"/>
    <lineage>
        <taxon>Bacteria</taxon>
        <taxon>Pseudomonadati</taxon>
        <taxon>Pseudomonadota</taxon>
        <taxon>Alphaproteobacteria</taxon>
        <taxon>Hyphomicrobiales</taxon>
        <taxon>Methylobacteriaceae</taxon>
        <taxon>Methylobacterium</taxon>
    </lineage>
</organism>